<name>A0A9Q3KK11_9BASI</name>
<reference evidence="2" key="1">
    <citation type="submission" date="2021-03" db="EMBL/GenBank/DDBJ databases">
        <title>Draft genome sequence of rust myrtle Austropuccinia psidii MF-1, a brazilian biotype.</title>
        <authorList>
            <person name="Quecine M.C."/>
            <person name="Pachon D.M.R."/>
            <person name="Bonatelli M.L."/>
            <person name="Correr F.H."/>
            <person name="Franceschini L.M."/>
            <person name="Leite T.F."/>
            <person name="Margarido G.R.A."/>
            <person name="Almeida C.A."/>
            <person name="Ferrarezi J.A."/>
            <person name="Labate C.A."/>
        </authorList>
    </citation>
    <scope>NUCLEOTIDE SEQUENCE</scope>
    <source>
        <strain evidence="2">MF-1</strain>
    </source>
</reference>
<protein>
    <recommendedName>
        <fullName evidence="1">Reverse transcriptase Ty1/copia-type domain-containing protein</fullName>
    </recommendedName>
</protein>
<dbReference type="Pfam" id="PF07727">
    <property type="entry name" value="RVT_2"/>
    <property type="match status" value="1"/>
</dbReference>
<proteinExistence type="predicted"/>
<organism evidence="2 3">
    <name type="scientific">Austropuccinia psidii MF-1</name>
    <dbReference type="NCBI Taxonomy" id="1389203"/>
    <lineage>
        <taxon>Eukaryota</taxon>
        <taxon>Fungi</taxon>
        <taxon>Dikarya</taxon>
        <taxon>Basidiomycota</taxon>
        <taxon>Pucciniomycotina</taxon>
        <taxon>Pucciniomycetes</taxon>
        <taxon>Pucciniales</taxon>
        <taxon>Sphaerophragmiaceae</taxon>
        <taxon>Austropuccinia</taxon>
    </lineage>
</organism>
<comment type="caution">
    <text evidence="2">The sequence shown here is derived from an EMBL/GenBank/DDBJ whole genome shotgun (WGS) entry which is preliminary data.</text>
</comment>
<dbReference type="InterPro" id="IPR013103">
    <property type="entry name" value="RVT_2"/>
</dbReference>
<dbReference type="OrthoDB" id="3693885at2759"/>
<keyword evidence="3" id="KW-1185">Reference proteome</keyword>
<dbReference type="Proteomes" id="UP000765509">
    <property type="component" value="Unassembled WGS sequence"/>
</dbReference>
<dbReference type="PANTHER" id="PTHR11439:SF440">
    <property type="entry name" value="INTEGRASE CATALYTIC DOMAIN-CONTAINING PROTEIN"/>
    <property type="match status" value="1"/>
</dbReference>
<evidence type="ECO:0000313" key="2">
    <source>
        <dbReference type="EMBL" id="MBW0581941.1"/>
    </source>
</evidence>
<feature type="domain" description="Reverse transcriptase Ty1/copia-type" evidence="1">
    <location>
        <begin position="2"/>
        <end position="184"/>
    </location>
</feature>
<dbReference type="EMBL" id="AVOT02111238">
    <property type="protein sequence ID" value="MBW0581941.1"/>
    <property type="molecule type" value="Genomic_DNA"/>
</dbReference>
<dbReference type="InterPro" id="IPR043502">
    <property type="entry name" value="DNA/RNA_pol_sf"/>
</dbReference>
<evidence type="ECO:0000313" key="3">
    <source>
        <dbReference type="Proteomes" id="UP000765509"/>
    </source>
</evidence>
<dbReference type="PANTHER" id="PTHR11439">
    <property type="entry name" value="GAG-POL-RELATED RETROTRANSPOSON"/>
    <property type="match status" value="1"/>
</dbReference>
<dbReference type="SUPFAM" id="SSF56672">
    <property type="entry name" value="DNA/RNA polymerases"/>
    <property type="match status" value="1"/>
</dbReference>
<sequence length="365" mass="42264">MFAPTGRLSSLRALISFVEIKKYKFHQIDVQSYFLNAMLKEDIFLEIPQGVLEDKETQVLQLKKALYGLKRVSSAWYKHHSSWLTISGFKCSLTNPCFFWRKGENPICIYVHVGDLAIFGPDLEDFKKEIKPKFEIKDLGKTNLLLGIKINHLNDGFSIDEEHYIDELAEKYKIKDLIPSNTPLKLHLQFSNTRPDITFSVSHLSRFLEKPGIQHWNACLQVFCYLYHSKHLCLTLENHGFHHIKEYADADWGNNPIDRRSVSGFTVSINLHLIAWQSKKQQTVSHSTTEAEYKSLRNVTKETTWLMNLINKIRLNSSFLNPILFNDNKGAIDLALSDANHSGFKTKHMDIKLHFIRELLKKGTM</sequence>
<feature type="non-terminal residue" evidence="2">
    <location>
        <position position="365"/>
    </location>
</feature>
<accession>A0A9Q3KK11</accession>
<gene>
    <name evidence="2" type="ORF">O181_121656</name>
</gene>
<evidence type="ECO:0000259" key="1">
    <source>
        <dbReference type="Pfam" id="PF07727"/>
    </source>
</evidence>
<dbReference type="AlphaFoldDB" id="A0A9Q3KK11"/>
<dbReference type="CDD" id="cd09272">
    <property type="entry name" value="RNase_HI_RT_Ty1"/>
    <property type="match status" value="1"/>
</dbReference>